<dbReference type="PANTHER" id="PTHR43798">
    <property type="entry name" value="MONOACYLGLYCEROL LIPASE"/>
    <property type="match status" value="1"/>
</dbReference>
<keyword evidence="3" id="KW-1185">Reference proteome</keyword>
<gene>
    <name evidence="2" type="ORF">SAMN05216266_103139</name>
</gene>
<dbReference type="EMBL" id="FOKG01000003">
    <property type="protein sequence ID" value="SFA99241.1"/>
    <property type="molecule type" value="Genomic_DNA"/>
</dbReference>
<dbReference type="InterPro" id="IPR000073">
    <property type="entry name" value="AB_hydrolase_1"/>
</dbReference>
<dbReference type="Proteomes" id="UP000243799">
    <property type="component" value="Unassembled WGS sequence"/>
</dbReference>
<dbReference type="STRING" id="490629.SAMN05216266_103139"/>
<evidence type="ECO:0000313" key="2">
    <source>
        <dbReference type="EMBL" id="SFA99241.1"/>
    </source>
</evidence>
<dbReference type="Pfam" id="PF00561">
    <property type="entry name" value="Abhydrolase_1"/>
    <property type="match status" value="1"/>
</dbReference>
<feature type="domain" description="AB hydrolase-1" evidence="1">
    <location>
        <begin position="54"/>
        <end position="167"/>
    </location>
</feature>
<reference evidence="3" key="1">
    <citation type="submission" date="2016-10" db="EMBL/GenBank/DDBJ databases">
        <authorList>
            <person name="Varghese N."/>
            <person name="Submissions S."/>
        </authorList>
    </citation>
    <scope>NUCLEOTIDE SEQUENCE [LARGE SCALE GENOMIC DNA]</scope>
    <source>
        <strain evidence="3">CGMCC 4.3568</strain>
    </source>
</reference>
<dbReference type="SUPFAM" id="SSF53474">
    <property type="entry name" value="alpha/beta-Hydrolases"/>
    <property type="match status" value="1"/>
</dbReference>
<organism evidence="2 3">
    <name type="scientific">Amycolatopsis marina</name>
    <dbReference type="NCBI Taxonomy" id="490629"/>
    <lineage>
        <taxon>Bacteria</taxon>
        <taxon>Bacillati</taxon>
        <taxon>Actinomycetota</taxon>
        <taxon>Actinomycetes</taxon>
        <taxon>Pseudonocardiales</taxon>
        <taxon>Pseudonocardiaceae</taxon>
        <taxon>Amycolatopsis</taxon>
    </lineage>
</organism>
<dbReference type="OrthoDB" id="5513277at2"/>
<dbReference type="AlphaFoldDB" id="A0A1I0XE18"/>
<sequence length="295" mass="32710">MKNIGEFRSPAARKQYFEAYDKAMNECPVPDAVLDIGTRHGTTRVHRFGRGDAPPIVLLPALMATSACYAPLIPAFAAHRPVYVIDTLGEAGRSVQTEPFAGIPDRARCLDDVLDGLELTDVHLVGGSTGGWHAFNQVIHAPGRIASISTLDPTTVTAKFSWPAIWYGVLGAVLDRDWIWRRFLRWSAGEDIMDQPDAQLVLAGIRTYRPRVPFQTCPADDDIRSVTVPVLALFGARSVVHDSSVAADRLRALLPRAEVETLPDAGHYLFLRPDDRARIVERVLDFVHRTNLDRR</sequence>
<dbReference type="GO" id="GO:0016020">
    <property type="term" value="C:membrane"/>
    <property type="evidence" value="ECO:0007669"/>
    <property type="project" value="TreeGrafter"/>
</dbReference>
<name>A0A1I0XE18_9PSEU</name>
<evidence type="ECO:0000259" key="1">
    <source>
        <dbReference type="Pfam" id="PF00561"/>
    </source>
</evidence>
<protein>
    <submittedName>
        <fullName evidence="2">Pimeloyl-ACP methyl ester carboxylesterase</fullName>
    </submittedName>
</protein>
<dbReference type="GO" id="GO:0003824">
    <property type="term" value="F:catalytic activity"/>
    <property type="evidence" value="ECO:0007669"/>
    <property type="project" value="UniProtKB-ARBA"/>
</dbReference>
<dbReference type="InterPro" id="IPR029058">
    <property type="entry name" value="AB_hydrolase_fold"/>
</dbReference>
<accession>A0A1I0XE18</accession>
<dbReference type="InterPro" id="IPR050266">
    <property type="entry name" value="AB_hydrolase_sf"/>
</dbReference>
<evidence type="ECO:0000313" key="3">
    <source>
        <dbReference type="Proteomes" id="UP000243799"/>
    </source>
</evidence>
<dbReference type="PANTHER" id="PTHR43798:SF33">
    <property type="entry name" value="HYDROLASE, PUTATIVE (AFU_ORTHOLOGUE AFUA_2G14860)-RELATED"/>
    <property type="match status" value="1"/>
</dbReference>
<dbReference type="Gene3D" id="3.40.50.1820">
    <property type="entry name" value="alpha/beta hydrolase"/>
    <property type="match status" value="1"/>
</dbReference>
<proteinExistence type="predicted"/>